<dbReference type="EMBL" id="JBHUEE010000001">
    <property type="protein sequence ID" value="MFD1716348.1"/>
    <property type="molecule type" value="Genomic_DNA"/>
</dbReference>
<evidence type="ECO:0000313" key="2">
    <source>
        <dbReference type="Proteomes" id="UP001597277"/>
    </source>
</evidence>
<name>A0ABW4KYV3_9MICO</name>
<gene>
    <name evidence="1" type="ORF">ACFSE6_00750</name>
</gene>
<keyword evidence="2" id="KW-1185">Reference proteome</keyword>
<accession>A0ABW4KYV3</accession>
<reference evidence="2" key="1">
    <citation type="journal article" date="2019" name="Int. J. Syst. Evol. Microbiol.">
        <title>The Global Catalogue of Microorganisms (GCM) 10K type strain sequencing project: providing services to taxonomists for standard genome sequencing and annotation.</title>
        <authorList>
            <consortium name="The Broad Institute Genomics Platform"/>
            <consortium name="The Broad Institute Genome Sequencing Center for Infectious Disease"/>
            <person name="Wu L."/>
            <person name="Ma J."/>
        </authorList>
    </citation>
    <scope>NUCLEOTIDE SEQUENCE [LARGE SCALE GENOMIC DNA]</scope>
    <source>
        <strain evidence="2">JCM 17130</strain>
    </source>
</reference>
<sequence>MRVLWLYGPPAVGKSVTAWELLNSLAAVDPATGYVDIDQVGMSYVDEDEDPEAHKLKGRALAAVAAEFAGHGVRTLIVSGVLDPGLTAFYAEVLGPYDPIFVRLTASNLELQRRLSTRGVYAEEWADVEEHARRLDAAAPDHPVIESVPGNPAQVAGRVLKIVGALVNGGSQSAHGASASVGDEASVHGRAILIGGTTAVGKSTVGWQAFMATRQQGRPSSFVDLRQLGFVGIEGGVINHRLQARAARALWRVFRSHGAEVVILNGPVNSSDEMLTYRAALEGIEFAAIRLTADPPALLDRVQARMRGEMAPLAGDPLVGRPADEAESIVDAAVRLQNSGENDARFPALDTTALDPAESAQRVLSSQS</sequence>
<dbReference type="Gene3D" id="3.40.50.300">
    <property type="entry name" value="P-loop containing nucleotide triphosphate hydrolases"/>
    <property type="match status" value="2"/>
</dbReference>
<dbReference type="Proteomes" id="UP001597277">
    <property type="component" value="Unassembled WGS sequence"/>
</dbReference>
<protein>
    <submittedName>
        <fullName evidence="1">AAA family ATPase</fullName>
    </submittedName>
</protein>
<evidence type="ECO:0000313" key="1">
    <source>
        <dbReference type="EMBL" id="MFD1716348.1"/>
    </source>
</evidence>
<organism evidence="1 2">
    <name type="scientific">Georgenia deserti</name>
    <dbReference type="NCBI Taxonomy" id="2093781"/>
    <lineage>
        <taxon>Bacteria</taxon>
        <taxon>Bacillati</taxon>
        <taxon>Actinomycetota</taxon>
        <taxon>Actinomycetes</taxon>
        <taxon>Micrococcales</taxon>
        <taxon>Bogoriellaceae</taxon>
        <taxon>Georgenia</taxon>
    </lineage>
</organism>
<comment type="caution">
    <text evidence="1">The sequence shown here is derived from an EMBL/GenBank/DDBJ whole genome shotgun (WGS) entry which is preliminary data.</text>
</comment>
<proteinExistence type="predicted"/>
<dbReference type="Pfam" id="PF13238">
    <property type="entry name" value="AAA_18"/>
    <property type="match status" value="1"/>
</dbReference>
<dbReference type="SUPFAM" id="SSF52540">
    <property type="entry name" value="P-loop containing nucleoside triphosphate hydrolases"/>
    <property type="match status" value="2"/>
</dbReference>
<dbReference type="InterPro" id="IPR027417">
    <property type="entry name" value="P-loop_NTPase"/>
</dbReference>
<dbReference type="RefSeq" id="WP_388001794.1">
    <property type="nucleotide sequence ID" value="NZ_JBHUEE010000001.1"/>
</dbReference>